<organism evidence="13 14">
    <name type="scientific">Biomphalaria glabrata</name>
    <name type="common">Bloodfluke planorb</name>
    <name type="synonym">Freshwater snail</name>
    <dbReference type="NCBI Taxonomy" id="6526"/>
    <lineage>
        <taxon>Eukaryota</taxon>
        <taxon>Metazoa</taxon>
        <taxon>Spiralia</taxon>
        <taxon>Lophotrochozoa</taxon>
        <taxon>Mollusca</taxon>
        <taxon>Gastropoda</taxon>
        <taxon>Heterobranchia</taxon>
        <taxon>Euthyneura</taxon>
        <taxon>Panpulmonata</taxon>
        <taxon>Hygrophila</taxon>
        <taxon>Lymnaeoidea</taxon>
        <taxon>Planorbidae</taxon>
        <taxon>Biomphalaria</taxon>
    </lineage>
</organism>
<dbReference type="Proteomes" id="UP000076420">
    <property type="component" value="Unassembled WGS sequence"/>
</dbReference>
<dbReference type="GO" id="GO:0005634">
    <property type="term" value="C:nucleus"/>
    <property type="evidence" value="ECO:0007669"/>
    <property type="project" value="UniProtKB-SubCell"/>
</dbReference>
<dbReference type="HAMAP" id="MF_03152">
    <property type="entry name" value="TRM5"/>
    <property type="match status" value="1"/>
</dbReference>
<accession>A0A2C9JUU5</accession>
<dbReference type="Pfam" id="PF25133">
    <property type="entry name" value="TYW2_N_2"/>
    <property type="match status" value="1"/>
</dbReference>
<comment type="similarity">
    <text evidence="11">Belongs to the TRM5 / TYW2 family.</text>
</comment>
<evidence type="ECO:0000256" key="6">
    <source>
        <dbReference type="ARBA" id="ARBA00022694"/>
    </source>
</evidence>
<dbReference type="Gene3D" id="3.30.300.110">
    <property type="entry name" value="Met-10+ protein-like domains"/>
    <property type="match status" value="1"/>
</dbReference>
<protein>
    <recommendedName>
        <fullName evidence="11">tRNA (guanine(37)-N1)-methyltransferase</fullName>
        <ecNumber evidence="11">2.1.1.228</ecNumber>
    </recommendedName>
    <alternativeName>
        <fullName evidence="11">M1G-methyltransferase</fullName>
    </alternativeName>
    <alternativeName>
        <fullName evidence="11">tRNA [GM37] methyltransferase</fullName>
    </alternativeName>
    <alternativeName>
        <fullName evidence="11">tRNA methyltransferase 5 homolog</fullName>
    </alternativeName>
</protein>
<dbReference type="PANTHER" id="PTHR23245">
    <property type="entry name" value="TRNA METHYLTRANSFERASE"/>
    <property type="match status" value="1"/>
</dbReference>
<feature type="binding site" evidence="11">
    <location>
        <position position="278"/>
    </location>
    <ligand>
        <name>S-adenosyl-L-methionine</name>
        <dbReference type="ChEBI" id="CHEBI:59789"/>
    </ligand>
</feature>
<comment type="function">
    <text evidence="11">Specifically methylates the N1 position of guanosine-37 in various cytoplasmic and mitochondrial tRNAs. Methylation is not dependent on the nature of the nucleoside 5' of the target nucleoside. This is the first step in the biosynthesis of wybutosine (yW), a modified base adjacent to the anticodon of tRNAs and required for accurate decoding.</text>
</comment>
<comment type="subcellular location">
    <subcellularLocation>
        <location evidence="11">Mitochondrion matrix</location>
    </subcellularLocation>
    <subcellularLocation>
        <location evidence="11">Nucleus</location>
    </subcellularLocation>
    <subcellularLocation>
        <location evidence="11">Cytoplasm</location>
    </subcellularLocation>
    <text evidence="11">Predominantly in the mitochondria and in the nucleus.</text>
</comment>
<dbReference type="VEuPathDB" id="VectorBase:BGLB008391"/>
<evidence type="ECO:0000259" key="12">
    <source>
        <dbReference type="PROSITE" id="PS51684"/>
    </source>
</evidence>
<comment type="function">
    <text evidence="9">Involved in mitochondrial tRNA methylation. Specifically methylates the N1 position of guanosine-37 in various tRNAs. Methylation is not dependent on the nature of the nucleoside 5' of the target nucleoside. This is the first step in the biosynthesis of wybutosine (yW), a modified base adjacent to the anticodon of tRNAs and required for accurate decoding.</text>
</comment>
<dbReference type="SUPFAM" id="SSF53335">
    <property type="entry name" value="S-adenosyl-L-methionine-dependent methyltransferases"/>
    <property type="match status" value="1"/>
</dbReference>
<evidence type="ECO:0000256" key="1">
    <source>
        <dbReference type="ARBA" id="ARBA00009775"/>
    </source>
</evidence>
<evidence type="ECO:0000256" key="11">
    <source>
        <dbReference type="HAMAP-Rule" id="MF_03152"/>
    </source>
</evidence>
<dbReference type="GO" id="GO:0002939">
    <property type="term" value="P:tRNA N1-guanine methylation"/>
    <property type="evidence" value="ECO:0007669"/>
    <property type="project" value="TreeGrafter"/>
</dbReference>
<evidence type="ECO:0000256" key="5">
    <source>
        <dbReference type="ARBA" id="ARBA00022691"/>
    </source>
</evidence>
<feature type="binding site" evidence="11">
    <location>
        <begin position="317"/>
        <end position="318"/>
    </location>
    <ligand>
        <name>S-adenosyl-L-methionine</name>
        <dbReference type="ChEBI" id="CHEBI:59789"/>
    </ligand>
</feature>
<evidence type="ECO:0000256" key="4">
    <source>
        <dbReference type="ARBA" id="ARBA00022679"/>
    </source>
</evidence>
<evidence type="ECO:0000313" key="13">
    <source>
        <dbReference type="EnsemblMetazoa" id="BGLB008391-PB"/>
    </source>
</evidence>
<dbReference type="KEGG" id="bgt:106069185"/>
<name>A0A2C9JUU5_BIOGL</name>
<feature type="domain" description="SAM-dependent methyltransferase TRM5/TYW2-type" evidence="12">
    <location>
        <begin position="189"/>
        <end position="477"/>
    </location>
</feature>
<dbReference type="OrthoDB" id="408788at2759"/>
<dbReference type="PANTHER" id="PTHR23245:SF36">
    <property type="entry name" value="TRNA (GUANINE(37)-N1)-METHYLTRANSFERASE"/>
    <property type="match status" value="1"/>
</dbReference>
<comment type="similarity">
    <text evidence="1">Belongs to the class I-like SAM-binding methyltransferase superfamily. TRM5/TYW2 family.</text>
</comment>
<dbReference type="VEuPathDB" id="VectorBase:BGLAX_041763"/>
<keyword evidence="5 11" id="KW-0949">S-adenosyl-L-methionine</keyword>
<dbReference type="InterPro" id="IPR029063">
    <property type="entry name" value="SAM-dependent_MTases_sf"/>
</dbReference>
<dbReference type="InterPro" id="IPR030382">
    <property type="entry name" value="MeTrfase_TRM5/TYW2"/>
</dbReference>
<evidence type="ECO:0000256" key="8">
    <source>
        <dbReference type="ARBA" id="ARBA00023242"/>
    </source>
</evidence>
<gene>
    <name evidence="13" type="primary">106069185</name>
</gene>
<keyword evidence="7 11" id="KW-0496">Mitochondrion</keyword>
<keyword evidence="4 11" id="KW-0808">Transferase</keyword>
<dbReference type="STRING" id="6526.A0A2C9JUU5"/>
<comment type="catalytic activity">
    <reaction evidence="10 11">
        <text>guanosine(37) in tRNA + S-adenosyl-L-methionine = N(1)-methylguanosine(37) in tRNA + S-adenosyl-L-homocysteine + H(+)</text>
        <dbReference type="Rhea" id="RHEA:36899"/>
        <dbReference type="Rhea" id="RHEA-COMP:10145"/>
        <dbReference type="Rhea" id="RHEA-COMP:10147"/>
        <dbReference type="ChEBI" id="CHEBI:15378"/>
        <dbReference type="ChEBI" id="CHEBI:57856"/>
        <dbReference type="ChEBI" id="CHEBI:59789"/>
        <dbReference type="ChEBI" id="CHEBI:73542"/>
        <dbReference type="ChEBI" id="CHEBI:74269"/>
        <dbReference type="EC" id="2.1.1.228"/>
    </reaction>
</comment>
<dbReference type="GO" id="GO:0005759">
    <property type="term" value="C:mitochondrial matrix"/>
    <property type="evidence" value="ECO:0007669"/>
    <property type="project" value="UniProtKB-SubCell"/>
</dbReference>
<dbReference type="EnsemblMetazoa" id="BGLB008391-RB">
    <property type="protein sequence ID" value="BGLB008391-PB"/>
    <property type="gene ID" value="BGLB008391"/>
</dbReference>
<evidence type="ECO:0000256" key="3">
    <source>
        <dbReference type="ARBA" id="ARBA00022603"/>
    </source>
</evidence>
<dbReference type="InterPro" id="IPR025792">
    <property type="entry name" value="tRNA_Gua_MeTrfase_euk"/>
</dbReference>
<feature type="binding site" evidence="11">
    <location>
        <begin position="346"/>
        <end position="347"/>
    </location>
    <ligand>
        <name>S-adenosyl-L-methionine</name>
        <dbReference type="ChEBI" id="CHEBI:59789"/>
    </ligand>
</feature>
<keyword evidence="2 11" id="KW-0963">Cytoplasm</keyword>
<dbReference type="InterPro" id="IPR056743">
    <property type="entry name" value="TRM5-TYW2-like_MTfase"/>
</dbReference>
<feature type="binding site" evidence="11">
    <location>
        <position position="387"/>
    </location>
    <ligand>
        <name>S-adenosyl-L-methionine</name>
        <dbReference type="ChEBI" id="CHEBI:59789"/>
    </ligand>
</feature>
<dbReference type="Pfam" id="PF02475">
    <property type="entry name" value="TRM5-TYW2_MTfase"/>
    <property type="match status" value="1"/>
</dbReference>
<keyword evidence="8 11" id="KW-0539">Nucleus</keyword>
<dbReference type="InterPro" id="IPR056744">
    <property type="entry name" value="TRM5/TYW2-like_N"/>
</dbReference>
<dbReference type="AlphaFoldDB" id="A0A2C9JUU5"/>
<sequence>MKFDVFNSVLRLWSHNVKNLHFLIRHENGILKVDDSFYSKFRNLLNKNKMNTISSSNVTPPPEVQGMKTLDRKAFSTIVKIPGIKVPKSEISAAQKAWKSCLFKMKGIKPIAELGNNDPHRETHHLILLDPGKIGSDKLTQEQKEILQNYGLNLDSPTLYEVVLHYENWSVSDIIKAVLPSDAENVTSYSQVGHIAHLNLRTESLPYKTIIGEVLIDKISTIKTVVNKLNAIDNTYRNFQMELLAGEDNYVTRTKEHQCTFELDFSKVYWNSRLSTEHQRVTEYIPHHSVVYDVFAGIGPFSVPLAKRKRCHVFTNDLNPHSFEYLNKNLKLNKVDLSLVKTFNMDGRDFIKTVFKEDLVERIKEYAKLNNENALYQDACKSFVLMNLPAIAVEFLSEFKSLLHDLPDSLRSTKLLEQTLPEVLCYAFTPKTDAEAELKPRVETYLKHSLPANYKCRVVRNVAPNKEMVCLSFQLWPSLVLETKDEVNMAQDINTANIESQNCEPEAKRIKCS</sequence>
<evidence type="ECO:0000256" key="2">
    <source>
        <dbReference type="ARBA" id="ARBA00022490"/>
    </source>
</evidence>
<keyword evidence="6 11" id="KW-0819">tRNA processing</keyword>
<dbReference type="GO" id="GO:0070901">
    <property type="term" value="P:mitochondrial tRNA methylation"/>
    <property type="evidence" value="ECO:0007669"/>
    <property type="project" value="UniProtKB-ARBA"/>
</dbReference>
<dbReference type="PROSITE" id="PS51684">
    <property type="entry name" value="SAM_MT_TRM5_TYW2"/>
    <property type="match status" value="1"/>
</dbReference>
<dbReference type="Gene3D" id="3.40.50.150">
    <property type="entry name" value="Vaccinia Virus protein VP39"/>
    <property type="match status" value="1"/>
</dbReference>
<evidence type="ECO:0000313" key="14">
    <source>
        <dbReference type="Proteomes" id="UP000076420"/>
    </source>
</evidence>
<evidence type="ECO:0000256" key="10">
    <source>
        <dbReference type="ARBA" id="ARBA00047783"/>
    </source>
</evidence>
<evidence type="ECO:0000256" key="9">
    <source>
        <dbReference type="ARBA" id="ARBA00045951"/>
    </source>
</evidence>
<reference evidence="13" key="1">
    <citation type="submission" date="2020-05" db="UniProtKB">
        <authorList>
            <consortium name="EnsemblMetazoa"/>
        </authorList>
    </citation>
    <scope>IDENTIFICATION</scope>
    <source>
        <strain evidence="13">BB02</strain>
    </source>
</reference>
<evidence type="ECO:0000256" key="7">
    <source>
        <dbReference type="ARBA" id="ARBA00023128"/>
    </source>
</evidence>
<dbReference type="CDD" id="cd02440">
    <property type="entry name" value="AdoMet_MTases"/>
    <property type="match status" value="1"/>
</dbReference>
<dbReference type="EC" id="2.1.1.228" evidence="11"/>
<dbReference type="FunFam" id="3.30.300.110:FF:000001">
    <property type="entry name" value="tRNA (guanine(37)-N1)-methyltransferase"/>
    <property type="match status" value="1"/>
</dbReference>
<proteinExistence type="inferred from homology"/>
<dbReference type="GO" id="GO:0052906">
    <property type="term" value="F:tRNA (guanine(37)-N1)-methyltransferase activity"/>
    <property type="evidence" value="ECO:0007669"/>
    <property type="project" value="UniProtKB-UniRule"/>
</dbReference>
<comment type="subunit">
    <text evidence="11">Monomer.</text>
</comment>
<keyword evidence="3 11" id="KW-0489">Methyltransferase</keyword>